<accession>A0A326U7P6</accession>
<keyword evidence="2" id="KW-0489">Methyltransferase</keyword>
<dbReference type="AlphaFoldDB" id="A0A326U7P6"/>
<name>A0A326U7P6_THEHA</name>
<dbReference type="InterPro" id="IPR041698">
    <property type="entry name" value="Methyltransf_25"/>
</dbReference>
<comment type="caution">
    <text evidence="2">The sequence shown here is derived from an EMBL/GenBank/DDBJ whole genome shotgun (WGS) entry which is preliminary data.</text>
</comment>
<feature type="domain" description="Methyltransferase" evidence="1">
    <location>
        <begin position="51"/>
        <end position="149"/>
    </location>
</feature>
<dbReference type="SUPFAM" id="SSF53335">
    <property type="entry name" value="S-adenosyl-L-methionine-dependent methyltransferases"/>
    <property type="match status" value="1"/>
</dbReference>
<reference evidence="2 3" key="1">
    <citation type="submission" date="2018-06" db="EMBL/GenBank/DDBJ databases">
        <title>Genomic Encyclopedia of Archaeal and Bacterial Type Strains, Phase II (KMG-II): from individual species to whole genera.</title>
        <authorList>
            <person name="Goeker M."/>
        </authorList>
    </citation>
    <scope>NUCLEOTIDE SEQUENCE [LARGE SCALE GENOMIC DNA]</scope>
    <source>
        <strain evidence="2 3">ATCC BAA-1881</strain>
    </source>
</reference>
<dbReference type="GO" id="GO:0032259">
    <property type="term" value="P:methylation"/>
    <property type="evidence" value="ECO:0007669"/>
    <property type="project" value="UniProtKB-KW"/>
</dbReference>
<dbReference type="Pfam" id="PF13649">
    <property type="entry name" value="Methyltransf_25"/>
    <property type="match status" value="1"/>
</dbReference>
<organism evidence="2 3">
    <name type="scientific">Thermosporothrix hazakensis</name>
    <dbReference type="NCBI Taxonomy" id="644383"/>
    <lineage>
        <taxon>Bacteria</taxon>
        <taxon>Bacillati</taxon>
        <taxon>Chloroflexota</taxon>
        <taxon>Ktedonobacteria</taxon>
        <taxon>Ktedonobacterales</taxon>
        <taxon>Thermosporotrichaceae</taxon>
        <taxon>Thermosporothrix</taxon>
    </lineage>
</organism>
<dbReference type="RefSeq" id="WP_111321862.1">
    <property type="nucleotide sequence ID" value="NZ_BIFX01000003.1"/>
</dbReference>
<dbReference type="OrthoDB" id="150268at2"/>
<keyword evidence="3" id="KW-1185">Reference proteome</keyword>
<dbReference type="CDD" id="cd02440">
    <property type="entry name" value="AdoMet_MTases"/>
    <property type="match status" value="1"/>
</dbReference>
<keyword evidence="2" id="KW-0830">Ubiquinone</keyword>
<gene>
    <name evidence="2" type="ORF">EI42_02251</name>
</gene>
<dbReference type="EMBL" id="QKUF01000006">
    <property type="protein sequence ID" value="PZW31154.1"/>
    <property type="molecule type" value="Genomic_DNA"/>
</dbReference>
<keyword evidence="2" id="KW-0808">Transferase</keyword>
<protein>
    <submittedName>
        <fullName evidence="2">Ubiquinone/menaquinone biosynthesis C-methylase UbiE</fullName>
    </submittedName>
</protein>
<dbReference type="GO" id="GO:0008168">
    <property type="term" value="F:methyltransferase activity"/>
    <property type="evidence" value="ECO:0007669"/>
    <property type="project" value="UniProtKB-KW"/>
</dbReference>
<evidence type="ECO:0000259" key="1">
    <source>
        <dbReference type="Pfam" id="PF13649"/>
    </source>
</evidence>
<dbReference type="Gene3D" id="3.40.50.150">
    <property type="entry name" value="Vaccinia Virus protein VP39"/>
    <property type="match status" value="1"/>
</dbReference>
<dbReference type="Proteomes" id="UP000248806">
    <property type="component" value="Unassembled WGS sequence"/>
</dbReference>
<proteinExistence type="predicted"/>
<dbReference type="PANTHER" id="PTHR43591">
    <property type="entry name" value="METHYLTRANSFERASE"/>
    <property type="match status" value="1"/>
</dbReference>
<evidence type="ECO:0000313" key="2">
    <source>
        <dbReference type="EMBL" id="PZW31154.1"/>
    </source>
</evidence>
<sequence length="286" mass="32510">MLDQPDNAHSFYFIDVENAAEIARLMKQARLLSTAFDTLPEALQAVENWHILDLACGPGEWVCRIAQGHPSCQVTGIDISQLMIDYATHIAETMQLHNTHFRVMDVRQQLEFCDSSFDAIHASLLLSFLVTKDWPWLLGECMRLLRPGGYMINIEPESMGSTNSDSLARYSCRLTEAMRKAGCCFTSYGEHYGISAVLPRLFQQAGFEQIRQEVFVLNYSAGMPAYKPFYENMKTFLKLLQPFIVQNVLCSRDEIETLYARAIGDMEAPDFCGAAYFQRLWGQKPT</sequence>
<dbReference type="PANTHER" id="PTHR43591:SF24">
    <property type="entry name" value="2-METHOXY-6-POLYPRENYL-1,4-BENZOQUINOL METHYLASE, MITOCHONDRIAL"/>
    <property type="match status" value="1"/>
</dbReference>
<evidence type="ECO:0000313" key="3">
    <source>
        <dbReference type="Proteomes" id="UP000248806"/>
    </source>
</evidence>
<dbReference type="InterPro" id="IPR029063">
    <property type="entry name" value="SAM-dependent_MTases_sf"/>
</dbReference>